<dbReference type="InterPro" id="IPR016181">
    <property type="entry name" value="Acyl_CoA_acyltransferase"/>
</dbReference>
<evidence type="ECO:0000256" key="1">
    <source>
        <dbReference type="ARBA" id="ARBA00022649"/>
    </source>
</evidence>
<dbReference type="OrthoDB" id="9799147at2"/>
<evidence type="ECO:0000256" key="3">
    <source>
        <dbReference type="ARBA" id="ARBA00023315"/>
    </source>
</evidence>
<comment type="caution">
    <text evidence="4">The sequence shown here is derived from an EMBL/GenBank/DDBJ whole genome shotgun (WGS) entry which is preliminary data.</text>
</comment>
<keyword evidence="2" id="KW-0808">Transferase</keyword>
<reference evidence="4 5" key="1">
    <citation type="submission" date="2019-02" db="EMBL/GenBank/DDBJ databases">
        <title>Deep-cultivation of Planctomycetes and their phenomic and genomic characterization uncovers novel biology.</title>
        <authorList>
            <person name="Wiegand S."/>
            <person name="Jogler M."/>
            <person name="Boedeker C."/>
            <person name="Pinto D."/>
            <person name="Vollmers J."/>
            <person name="Rivas-Marin E."/>
            <person name="Kohn T."/>
            <person name="Peeters S.H."/>
            <person name="Heuer A."/>
            <person name="Rast P."/>
            <person name="Oberbeckmann S."/>
            <person name="Bunk B."/>
            <person name="Jeske O."/>
            <person name="Meyerdierks A."/>
            <person name="Storesund J.E."/>
            <person name="Kallscheuer N."/>
            <person name="Luecker S."/>
            <person name="Lage O.M."/>
            <person name="Pohl T."/>
            <person name="Merkel B.J."/>
            <person name="Hornburger P."/>
            <person name="Mueller R.-W."/>
            <person name="Bruemmer F."/>
            <person name="Labrenz M."/>
            <person name="Spormann A.M."/>
            <person name="Op Den Camp H."/>
            <person name="Overmann J."/>
            <person name="Amann R."/>
            <person name="Jetten M.S.M."/>
            <person name="Mascher T."/>
            <person name="Medema M.H."/>
            <person name="Devos D.P."/>
            <person name="Kaster A.-K."/>
            <person name="Ovreas L."/>
            <person name="Rohde M."/>
            <person name="Galperin M.Y."/>
            <person name="Jogler C."/>
        </authorList>
    </citation>
    <scope>NUCLEOTIDE SEQUENCE [LARGE SCALE GENOMIC DNA]</scope>
    <source>
        <strain evidence="4 5">Pan14r</strain>
    </source>
</reference>
<dbReference type="AlphaFoldDB" id="A0A5C5Y227"/>
<keyword evidence="5" id="KW-1185">Reference proteome</keyword>
<dbReference type="SUPFAM" id="SSF55729">
    <property type="entry name" value="Acyl-CoA N-acyltransferases (Nat)"/>
    <property type="match status" value="1"/>
</dbReference>
<evidence type="ECO:0000313" key="4">
    <source>
        <dbReference type="EMBL" id="TWT68859.1"/>
    </source>
</evidence>
<gene>
    <name evidence="4" type="ORF">Pan14r_11420</name>
</gene>
<name>A0A5C5Y227_9PLAN</name>
<proteinExistence type="predicted"/>
<evidence type="ECO:0000313" key="5">
    <source>
        <dbReference type="Proteomes" id="UP000317238"/>
    </source>
</evidence>
<evidence type="ECO:0008006" key="6">
    <source>
        <dbReference type="Google" id="ProtNLM"/>
    </source>
</evidence>
<sequence length="168" mass="18612">MSEYVCEVLTKKHNRKDFDCGVEVLNDYLVRFASQDVKRKAAAVFVFTASEESSRVVGYYTLCATSVELSGLPEEAVKRLPRYPQVPGILIGRLARDVGHPGLGRLLLADALSRCARSAKEIAAAVVVVDAKDKSAADFYSRFGFISLPKMRSRLFLPMETVQKLYSS</sequence>
<accession>A0A5C5Y227</accession>
<keyword evidence="1" id="KW-1277">Toxin-antitoxin system</keyword>
<dbReference type="PANTHER" id="PTHR36449">
    <property type="entry name" value="ACETYLTRANSFERASE-RELATED"/>
    <property type="match status" value="1"/>
</dbReference>
<dbReference type="GO" id="GO:0016746">
    <property type="term" value="F:acyltransferase activity"/>
    <property type="evidence" value="ECO:0007669"/>
    <property type="project" value="UniProtKB-KW"/>
</dbReference>
<dbReference type="Gene3D" id="3.40.630.30">
    <property type="match status" value="1"/>
</dbReference>
<dbReference type="Proteomes" id="UP000317238">
    <property type="component" value="Unassembled WGS sequence"/>
</dbReference>
<dbReference type="RefSeq" id="WP_146438557.1">
    <property type="nucleotide sequence ID" value="NZ_SJPL01000001.1"/>
</dbReference>
<evidence type="ECO:0000256" key="2">
    <source>
        <dbReference type="ARBA" id="ARBA00022679"/>
    </source>
</evidence>
<dbReference type="EMBL" id="SJPL01000001">
    <property type="protein sequence ID" value="TWT68859.1"/>
    <property type="molecule type" value="Genomic_DNA"/>
</dbReference>
<organism evidence="4 5">
    <name type="scientific">Crateriforma conspicua</name>
    <dbReference type="NCBI Taxonomy" id="2527996"/>
    <lineage>
        <taxon>Bacteria</taxon>
        <taxon>Pseudomonadati</taxon>
        <taxon>Planctomycetota</taxon>
        <taxon>Planctomycetia</taxon>
        <taxon>Planctomycetales</taxon>
        <taxon>Planctomycetaceae</taxon>
        <taxon>Crateriforma</taxon>
    </lineage>
</organism>
<keyword evidence="3" id="KW-0012">Acyltransferase</keyword>
<dbReference type="PANTHER" id="PTHR36449:SF1">
    <property type="entry name" value="ACETYLTRANSFERASE"/>
    <property type="match status" value="1"/>
</dbReference>
<protein>
    <recommendedName>
        <fullName evidence="6">Acetyltransferase (GNAT) family protein</fullName>
    </recommendedName>
</protein>